<dbReference type="Proteomes" id="UP001445472">
    <property type="component" value="Unassembled WGS sequence"/>
</dbReference>
<dbReference type="PROSITE" id="PS51257">
    <property type="entry name" value="PROKAR_LIPOPROTEIN"/>
    <property type="match status" value="1"/>
</dbReference>
<evidence type="ECO:0008006" key="3">
    <source>
        <dbReference type="Google" id="ProtNLM"/>
    </source>
</evidence>
<sequence>MRFQVVGVLLTGLLLTAGCTFLSEPESHADEHSVQSDVRMTLTSSKAEYTRQDQIALSIGLTNTGRTDCTVGRVSEGTVTIVSFLRDGVPVAPALTNGSYINGFADFLSANLVPLRPGASLSVPWTSEGGTSVEDRRALRTSSLDNFDEAALAFWAVDVPGKYELSARYVHPLLPAAAPAGNPCLASGEAASVAFTVTGG</sequence>
<organism evidence="1 2">
    <name type="scientific">Streptomyces xantholiticus</name>
    <dbReference type="NCBI Taxonomy" id="68285"/>
    <lineage>
        <taxon>Bacteria</taxon>
        <taxon>Bacillati</taxon>
        <taxon>Actinomycetota</taxon>
        <taxon>Actinomycetes</taxon>
        <taxon>Kitasatosporales</taxon>
        <taxon>Streptomycetaceae</taxon>
        <taxon>Streptomyces</taxon>
    </lineage>
</organism>
<comment type="caution">
    <text evidence="1">The sequence shown here is derived from an EMBL/GenBank/DDBJ whole genome shotgun (WGS) entry which is preliminary data.</text>
</comment>
<gene>
    <name evidence="1" type="ORF">ABT276_29900</name>
</gene>
<dbReference type="EMBL" id="JBEPBX010000038">
    <property type="protein sequence ID" value="MER6617481.1"/>
    <property type="molecule type" value="Genomic_DNA"/>
</dbReference>
<reference evidence="1 2" key="1">
    <citation type="submission" date="2024-06" db="EMBL/GenBank/DDBJ databases">
        <title>The Natural Products Discovery Center: Release of the First 8490 Sequenced Strains for Exploring Actinobacteria Biosynthetic Diversity.</title>
        <authorList>
            <person name="Kalkreuter E."/>
            <person name="Kautsar S.A."/>
            <person name="Yang D."/>
            <person name="Bader C.D."/>
            <person name="Teijaro C.N."/>
            <person name="Fluegel L."/>
            <person name="Davis C.M."/>
            <person name="Simpson J.R."/>
            <person name="Lauterbach L."/>
            <person name="Steele A.D."/>
            <person name="Gui C."/>
            <person name="Meng S."/>
            <person name="Li G."/>
            <person name="Viehrig K."/>
            <person name="Ye F."/>
            <person name="Su P."/>
            <person name="Kiefer A.F."/>
            <person name="Nichols A."/>
            <person name="Cepeda A.J."/>
            <person name="Yan W."/>
            <person name="Fan B."/>
            <person name="Jiang Y."/>
            <person name="Adhikari A."/>
            <person name="Zheng C.-J."/>
            <person name="Schuster L."/>
            <person name="Cowan T.M."/>
            <person name="Smanski M.J."/>
            <person name="Chevrette M.G."/>
            <person name="De Carvalho L.P.S."/>
            <person name="Shen B."/>
        </authorList>
    </citation>
    <scope>NUCLEOTIDE SEQUENCE [LARGE SCALE GENOMIC DNA]</scope>
    <source>
        <strain evidence="1 2">NPDC000837</strain>
    </source>
</reference>
<proteinExistence type="predicted"/>
<dbReference type="RefSeq" id="WP_159026708.1">
    <property type="nucleotide sequence ID" value="NZ_JBEPBX010000038.1"/>
</dbReference>
<protein>
    <recommendedName>
        <fullName evidence="3">Lipoprotein</fullName>
    </recommendedName>
</protein>
<accession>A0ABV1V379</accession>
<evidence type="ECO:0000313" key="1">
    <source>
        <dbReference type="EMBL" id="MER6617481.1"/>
    </source>
</evidence>
<name>A0ABV1V379_9ACTN</name>
<keyword evidence="2" id="KW-1185">Reference proteome</keyword>
<evidence type="ECO:0000313" key="2">
    <source>
        <dbReference type="Proteomes" id="UP001445472"/>
    </source>
</evidence>